<name>A0A391P408_9FIRM</name>
<organism evidence="3 4">
    <name type="scientific">Mediterraneibacter butyricigenes</name>
    <dbReference type="NCBI Taxonomy" id="2316025"/>
    <lineage>
        <taxon>Bacteria</taxon>
        <taxon>Bacillati</taxon>
        <taxon>Bacillota</taxon>
        <taxon>Clostridia</taxon>
        <taxon>Lachnospirales</taxon>
        <taxon>Lachnospiraceae</taxon>
        <taxon>Mediterraneibacter</taxon>
    </lineage>
</organism>
<dbReference type="SMART" id="SM00530">
    <property type="entry name" value="HTH_XRE"/>
    <property type="match status" value="1"/>
</dbReference>
<dbReference type="Proteomes" id="UP000265643">
    <property type="component" value="Unassembled WGS sequence"/>
</dbReference>
<dbReference type="InterPro" id="IPR010982">
    <property type="entry name" value="Lambda_DNA-bd_dom_sf"/>
</dbReference>
<evidence type="ECO:0000313" key="4">
    <source>
        <dbReference type="Proteomes" id="UP000265643"/>
    </source>
</evidence>
<dbReference type="CDD" id="cd00093">
    <property type="entry name" value="HTH_XRE"/>
    <property type="match status" value="1"/>
</dbReference>
<protein>
    <submittedName>
        <fullName evidence="3">Transcriptional regulator</fullName>
    </submittedName>
</protein>
<accession>A0A391P408</accession>
<reference evidence="4" key="1">
    <citation type="submission" date="2018-09" db="EMBL/GenBank/DDBJ databases">
        <title>Draft Genome Sequence of Mediterraneibacter sp. KCTC 15684.</title>
        <authorList>
            <person name="Kim J.S."/>
            <person name="Han K.I."/>
            <person name="Suh M.K."/>
            <person name="Lee K.C."/>
            <person name="Eom M.K."/>
            <person name="Lee J.H."/>
            <person name="Park S.H."/>
            <person name="Kang S.W."/>
            <person name="Park J.E."/>
            <person name="Oh B.S."/>
            <person name="Yu S.Y."/>
            <person name="Choi S.H."/>
            <person name="Lee D.H."/>
            <person name="Yoon H."/>
            <person name="Kim B."/>
            <person name="Yang S.J."/>
            <person name="Lee J.S."/>
        </authorList>
    </citation>
    <scope>NUCLEOTIDE SEQUENCE [LARGE SCALE GENOMIC DNA]</scope>
    <source>
        <strain evidence="4">KCTC 15684</strain>
    </source>
</reference>
<dbReference type="CDD" id="cd02209">
    <property type="entry name" value="cupin_XRE_C"/>
    <property type="match status" value="1"/>
</dbReference>
<dbReference type="InterPro" id="IPR014710">
    <property type="entry name" value="RmlC-like_jellyroll"/>
</dbReference>
<gene>
    <name evidence="3" type="ORF">KGMB01110_24060</name>
</gene>
<dbReference type="InterPro" id="IPR011051">
    <property type="entry name" value="RmlC_Cupin_sf"/>
</dbReference>
<dbReference type="PANTHER" id="PTHR46797">
    <property type="entry name" value="HTH-TYPE TRANSCRIPTIONAL REGULATOR"/>
    <property type="match status" value="1"/>
</dbReference>
<dbReference type="GO" id="GO:0003700">
    <property type="term" value="F:DNA-binding transcription factor activity"/>
    <property type="evidence" value="ECO:0007669"/>
    <property type="project" value="TreeGrafter"/>
</dbReference>
<dbReference type="GO" id="GO:0005829">
    <property type="term" value="C:cytosol"/>
    <property type="evidence" value="ECO:0007669"/>
    <property type="project" value="TreeGrafter"/>
</dbReference>
<evidence type="ECO:0000259" key="2">
    <source>
        <dbReference type="PROSITE" id="PS50943"/>
    </source>
</evidence>
<comment type="caution">
    <text evidence="3">The sequence shown here is derived from an EMBL/GenBank/DDBJ whole genome shotgun (WGS) entry which is preliminary data.</text>
</comment>
<keyword evidence="1" id="KW-0238">DNA-binding</keyword>
<dbReference type="GO" id="GO:0003677">
    <property type="term" value="F:DNA binding"/>
    <property type="evidence" value="ECO:0007669"/>
    <property type="project" value="UniProtKB-KW"/>
</dbReference>
<dbReference type="SUPFAM" id="SSF47413">
    <property type="entry name" value="lambda repressor-like DNA-binding domains"/>
    <property type="match status" value="1"/>
</dbReference>
<dbReference type="SUPFAM" id="SSF51182">
    <property type="entry name" value="RmlC-like cupins"/>
    <property type="match status" value="1"/>
</dbReference>
<feature type="domain" description="HTH cro/C1-type" evidence="2">
    <location>
        <begin position="6"/>
        <end position="60"/>
    </location>
</feature>
<proteinExistence type="predicted"/>
<dbReference type="AlphaFoldDB" id="A0A391P408"/>
<dbReference type="Gene3D" id="1.10.260.40">
    <property type="entry name" value="lambda repressor-like DNA-binding domains"/>
    <property type="match status" value="1"/>
</dbReference>
<dbReference type="PANTHER" id="PTHR46797:SF1">
    <property type="entry name" value="METHYLPHOSPHONATE SYNTHASE"/>
    <property type="match status" value="1"/>
</dbReference>
<evidence type="ECO:0000313" key="3">
    <source>
        <dbReference type="EMBL" id="GCA67970.1"/>
    </source>
</evidence>
<dbReference type="EMBL" id="BHGK01000001">
    <property type="protein sequence ID" value="GCA67970.1"/>
    <property type="molecule type" value="Genomic_DNA"/>
</dbReference>
<dbReference type="RefSeq" id="WP_117888119.1">
    <property type="nucleotide sequence ID" value="NZ_BHGK01000001.1"/>
</dbReference>
<dbReference type="Pfam" id="PF01381">
    <property type="entry name" value="HTH_3"/>
    <property type="match status" value="1"/>
</dbReference>
<dbReference type="InterPro" id="IPR013096">
    <property type="entry name" value="Cupin_2"/>
</dbReference>
<dbReference type="InterPro" id="IPR050807">
    <property type="entry name" value="TransReg_Diox_bact_type"/>
</dbReference>
<dbReference type="Gene3D" id="2.60.120.10">
    <property type="entry name" value="Jelly Rolls"/>
    <property type="match status" value="1"/>
</dbReference>
<dbReference type="Pfam" id="PF07883">
    <property type="entry name" value="Cupin_2"/>
    <property type="match status" value="1"/>
</dbReference>
<sequence length="189" mass="20971">MIPQKIRTLRQAKGLTLKELADKTQTTAGYISQLERGLVDPSLSTLRKIAAVLDTPLFALMDTRETQSAVVRSEKRQKMTFSDSQIVHELLTPAAIGGQKPSDLLLFTSRLSKGSWSNEERISHNAEEWIYVMEGQIEIIAGENSYSLRSGDCIYLKENIPHNIYNPGPKPAVCISAMTPSVFVSTVHP</sequence>
<dbReference type="PROSITE" id="PS50943">
    <property type="entry name" value="HTH_CROC1"/>
    <property type="match status" value="1"/>
</dbReference>
<dbReference type="InterPro" id="IPR001387">
    <property type="entry name" value="Cro/C1-type_HTH"/>
</dbReference>
<keyword evidence="4" id="KW-1185">Reference proteome</keyword>
<evidence type="ECO:0000256" key="1">
    <source>
        <dbReference type="ARBA" id="ARBA00023125"/>
    </source>
</evidence>